<feature type="region of interest" description="Disordered" evidence="7">
    <location>
        <begin position="481"/>
        <end position="507"/>
    </location>
</feature>
<feature type="region of interest" description="Disordered" evidence="7">
    <location>
        <begin position="713"/>
        <end position="743"/>
    </location>
</feature>
<sequence length="2085" mass="229648">MHQTEIMSNTDCNSSIASSTTTTSLGSKGVSKKRLSGIKKFKSKLMRRSKSGGSEQSPGNLRGGSIGSGYEFNTVFDNSQDLPGMIVEGANASMETVTDDIMLHDEKMLATLPIDQEYNFANNYSDKSSENDYCPYKSTTQENSPNSQFVEDYINHQMDVAPHSPNRMKASPCSTSPEEPNEMQFSSACGPSPAKLKLLDLSLNDSSVDGVYEEDVGVDDEHDQDELDARGEDRLKVKADEVYASGVSFINVLPRVAVMDKKKLASDVISDVQDTSAEDGLRDTVEQEITAKYQLDELKNVGRKESIDSKQTTDDEDTFDGWKNVGTQDMDTDGSSVRSSSIDLADGSNSLRSNSVDLTGGKHPSDGFLDEYPMIVDEGKEIDVKSVRFFENKGAASKVPQSTPVAVKQLGDTSAPPSVPLSTPVANRQNTADGISPPTTVSASDCMAQFSSASGPSPVKLKSPHSRDYFNFDISMETSMESSAAELDQSNKEAMDDSTKSDDNINVWNGNGIDIAIDEAGEDSTVNESCTDTDVAADESTSLKDGSTSASASRSDLMSPLTIDGTIQQEQSQHLLSKRSLRQGKKQNSDLPTTTSMLHLEYNVDHSCSTPLERLARDIGNVLRQWNVHNGCDRHVPLDWMEQMEVDDSSDAESCVDNQQELDKSLDTERIEKAVEDEMTIETNQIMSMDLCMNRFANRSRKINEWMGEDTAKMPSDIDVESAPATPVKSIETTKPKQQSELKTTPKICSNTNRESGAQCIRSKKIIFETIGFTPQNRDVSTDESVPSMVWTRRRYSIPLLLSLWDAPPIPTEHNPESCTEDELSCNIPFSLRPDASYSSHALLGELGVISPCGTKRTFFEQSSKTNTESSTSVAFGNLSPPLDTGFGRDLSSLFSIGQHITLSLDIDSAQYSSQYNQDSKHLQDIQALYDDIRAYLTDTIEQALEQKALAALERQRRLKRQRKRALKTRNFNATPLTDEYHKHSMDVVPVGSQSMSIDVDGEEEVLFDHSDKENKSEQYATAAFDDEHSLSDDDTLMMSLDDELRLNESEIHNEAMSILSSLVQNAMNLAATENNCCIPVFGLWGSYKGASRDKEHSTQNIFAESGTATSSWIPTATPAAQDQKSKRTVWEGDEAHFKKLILSSPVISGHCQRDWFRSTHRVYSIPRQILPLHLSTLHGLSCVLLAQCQPQTDTNRVMVTSARHCYHMDVSRDNKSDQTWRMAGFTAPHGGSTAIEVYKETCHRQASFLLERASSPWVYKTVPMWGPSEGNPLLSLSASVSWGVVSITNASQEEPDSLFSPTKTPHSAALLHLPLKIRSSNFVTSPSELRDMEYSLQSAAFDPIGTGFESKDGDVHFGPREPIFFASAKFDSDLPCATLSANVRCVLAALLRCGSLGPDALPGHLTRKEILRKLGGPLDVSLDDKDGVIGTMAESDAMLRAGIKHVGPVTTRLVEAMDWAEVGTISTNADVERGIADVTGFAIALQRIGAGGLYPAPPEEIFAQYYNYSDSSATISKCKGSPPGRLLSILFAHMARLRTPPSMMSLWLAFVEELRSRWDSNESLPNLGFVPGLDEDVLCNKQGGTGRVLGHRAHFAAFVNSSEPDPDRNQCIINQKLEVFNICIESKMSVEAMQSDVDEHESMEESGIYSNSDSDEFFDPEEEEVAFESDAGEAQTGTNEIETMLKMEAAAVTNPGISRNGARCPVPDALPLIETGGQVYAPYLQRTMPMTDEEEEKQNRLFGKDKQSNNERLSIRDRIEISQRLQTPKLMSDMSAFKAANPECIFEDFVSWYGNPQNPLSEEVNGESFRRSYELRSNLSPEAAKVLALEEASEAIAILMSLRTFWEDSFEEAEPCPASEQQPLFDPYSTVEMVLHSFETIHPALLMGQALAVNLMSAEFVLETHAKPVNDVPLIAQTLLRIKAAIRDAMEHLTNDASDGCFHASTHKSSDEYPLVHVSALTIQKCEEACDRVGEMELLLSRALTLWQLCPCAELVNSLLQCQGGSFVLLKSPKERNAFLNAIKQHQSTHVGVTSDNQFPEASMREYVIRNGDQDLPCQLNARLVSAMNGEHSALLALTKSSRD</sequence>
<protein>
    <recommendedName>
        <fullName evidence="3">Rab3 GTPase-activating protein catalytic subunit</fullName>
    </recommendedName>
</protein>
<proteinExistence type="inferred from homology"/>
<gene>
    <name evidence="9" type="ORF">ACHAWO_001519</name>
</gene>
<feature type="region of interest" description="Disordered" evidence="7">
    <location>
        <begin position="413"/>
        <end position="440"/>
    </location>
</feature>
<evidence type="ECO:0000256" key="5">
    <source>
        <dbReference type="ARBA" id="ARBA00022490"/>
    </source>
</evidence>
<keyword evidence="5" id="KW-0963">Cytoplasm</keyword>
<feature type="compositionally biased region" description="Polar residues" evidence="7">
    <location>
        <begin position="539"/>
        <end position="556"/>
    </location>
</feature>
<evidence type="ECO:0000256" key="2">
    <source>
        <dbReference type="ARBA" id="ARBA00008856"/>
    </source>
</evidence>
<comment type="similarity">
    <text evidence="2">Belongs to the Rab3-GAP catalytic subunit family.</text>
</comment>
<feature type="compositionally biased region" description="Polar residues" evidence="7">
    <location>
        <begin position="1"/>
        <end position="13"/>
    </location>
</feature>
<evidence type="ECO:0000256" key="1">
    <source>
        <dbReference type="ARBA" id="ARBA00004496"/>
    </source>
</evidence>
<evidence type="ECO:0000256" key="7">
    <source>
        <dbReference type="SAM" id="MobiDB-lite"/>
    </source>
</evidence>
<dbReference type="InterPro" id="IPR026147">
    <property type="entry name" value="Rab3GAP1_conserved"/>
</dbReference>
<accession>A0ABD3N7B3</accession>
<feature type="compositionally biased region" description="Polar residues" evidence="7">
    <location>
        <begin position="172"/>
        <end position="189"/>
    </location>
</feature>
<comment type="caution">
    <text evidence="9">The sequence shown here is derived from an EMBL/GenBank/DDBJ whole genome shotgun (WGS) entry which is preliminary data.</text>
</comment>
<reference evidence="9 10" key="1">
    <citation type="submission" date="2024-10" db="EMBL/GenBank/DDBJ databases">
        <title>Updated reference genomes for cyclostephanoid diatoms.</title>
        <authorList>
            <person name="Roberts W.R."/>
            <person name="Alverson A.J."/>
        </authorList>
    </citation>
    <scope>NUCLEOTIDE SEQUENCE [LARGE SCALE GENOMIC DNA]</scope>
    <source>
        <strain evidence="9 10">AJA010-31</strain>
    </source>
</reference>
<feature type="compositionally biased region" description="Low complexity" evidence="7">
    <location>
        <begin position="14"/>
        <end position="29"/>
    </location>
</feature>
<dbReference type="Pfam" id="PF13890">
    <property type="entry name" value="Rab3-GTPase_cat"/>
    <property type="match status" value="1"/>
</dbReference>
<evidence type="ECO:0000259" key="8">
    <source>
        <dbReference type="Pfam" id="PF13890"/>
    </source>
</evidence>
<feature type="coiled-coil region" evidence="6">
    <location>
        <begin position="942"/>
        <end position="970"/>
    </location>
</feature>
<dbReference type="GO" id="GO:0005096">
    <property type="term" value="F:GTPase activator activity"/>
    <property type="evidence" value="ECO:0007669"/>
    <property type="project" value="UniProtKB-KW"/>
</dbReference>
<dbReference type="PANTHER" id="PTHR21422:SF9">
    <property type="entry name" value="RAB3 GTPASE-ACTIVATING PROTEIN CATALYTIC SUBUNIT"/>
    <property type="match status" value="1"/>
</dbReference>
<evidence type="ECO:0000256" key="6">
    <source>
        <dbReference type="SAM" id="Coils"/>
    </source>
</evidence>
<organism evidence="9 10">
    <name type="scientific">Cyclotella atomus</name>
    <dbReference type="NCBI Taxonomy" id="382360"/>
    <lineage>
        <taxon>Eukaryota</taxon>
        <taxon>Sar</taxon>
        <taxon>Stramenopiles</taxon>
        <taxon>Ochrophyta</taxon>
        <taxon>Bacillariophyta</taxon>
        <taxon>Coscinodiscophyceae</taxon>
        <taxon>Thalassiosirophycidae</taxon>
        <taxon>Stephanodiscales</taxon>
        <taxon>Stephanodiscaceae</taxon>
        <taxon>Cyclotella</taxon>
    </lineage>
</organism>
<keyword evidence="6" id="KW-0175">Coiled coil</keyword>
<feature type="region of interest" description="Disordered" evidence="7">
    <location>
        <begin position="44"/>
        <end position="65"/>
    </location>
</feature>
<feature type="compositionally biased region" description="Polar residues" evidence="7">
    <location>
        <begin position="325"/>
        <end position="357"/>
    </location>
</feature>
<keyword evidence="10" id="KW-1185">Reference proteome</keyword>
<feature type="region of interest" description="Disordered" evidence="7">
    <location>
        <begin position="164"/>
        <end position="189"/>
    </location>
</feature>
<dbReference type="EMBL" id="JALLPJ020001344">
    <property type="protein sequence ID" value="KAL3768570.1"/>
    <property type="molecule type" value="Genomic_DNA"/>
</dbReference>
<evidence type="ECO:0000256" key="4">
    <source>
        <dbReference type="ARBA" id="ARBA00022468"/>
    </source>
</evidence>
<dbReference type="GO" id="GO:0005737">
    <property type="term" value="C:cytoplasm"/>
    <property type="evidence" value="ECO:0007669"/>
    <property type="project" value="UniProtKB-SubCell"/>
</dbReference>
<dbReference type="Proteomes" id="UP001530400">
    <property type="component" value="Unassembled WGS sequence"/>
</dbReference>
<keyword evidence="4" id="KW-0343">GTPase activation</keyword>
<comment type="subcellular location">
    <subcellularLocation>
        <location evidence="1">Cytoplasm</location>
    </subcellularLocation>
</comment>
<feature type="region of interest" description="Disordered" evidence="7">
    <location>
        <begin position="306"/>
        <end position="364"/>
    </location>
</feature>
<dbReference type="PANTHER" id="PTHR21422">
    <property type="entry name" value="RAB3 GTPASE-ACTIVATING PROTEIN CATALYTIC SUBUNIT"/>
    <property type="match status" value="1"/>
</dbReference>
<name>A0ABD3N7B3_9STRA</name>
<dbReference type="InterPro" id="IPR045700">
    <property type="entry name" value="Rab3GAP1"/>
</dbReference>
<feature type="region of interest" description="Disordered" evidence="7">
    <location>
        <begin position="535"/>
        <end position="556"/>
    </location>
</feature>
<evidence type="ECO:0000313" key="10">
    <source>
        <dbReference type="Proteomes" id="UP001530400"/>
    </source>
</evidence>
<evidence type="ECO:0000313" key="9">
    <source>
        <dbReference type="EMBL" id="KAL3768570.1"/>
    </source>
</evidence>
<evidence type="ECO:0000256" key="3">
    <source>
        <dbReference type="ARBA" id="ARBA00015817"/>
    </source>
</evidence>
<feature type="region of interest" description="Disordered" evidence="7">
    <location>
        <begin position="1"/>
        <end position="31"/>
    </location>
</feature>
<feature type="compositionally biased region" description="Basic and acidic residues" evidence="7">
    <location>
        <begin position="489"/>
        <end position="503"/>
    </location>
</feature>
<feature type="domain" description="Rab3GAP catalytic subunit conserved" evidence="8">
    <location>
        <begin position="1700"/>
        <end position="1880"/>
    </location>
</feature>